<dbReference type="Gene3D" id="2.40.170.20">
    <property type="entry name" value="TonB-dependent receptor, beta-barrel domain"/>
    <property type="match status" value="1"/>
</dbReference>
<dbReference type="GO" id="GO:0009279">
    <property type="term" value="C:cell outer membrane"/>
    <property type="evidence" value="ECO:0007669"/>
    <property type="project" value="UniProtKB-SubCell"/>
</dbReference>
<dbReference type="EMBL" id="CP043765">
    <property type="protein sequence ID" value="QUS47088.1"/>
    <property type="molecule type" value="Genomic_DNA"/>
</dbReference>
<gene>
    <name evidence="5" type="ORF">F1331_25940</name>
</gene>
<evidence type="ECO:0000313" key="5">
    <source>
        <dbReference type="EMBL" id="QUS47088.1"/>
    </source>
</evidence>
<dbReference type="AlphaFoldDB" id="A0A8E5IPQ6"/>
<dbReference type="InterPro" id="IPR000531">
    <property type="entry name" value="Beta-barrel_TonB"/>
</dbReference>
<dbReference type="InterPro" id="IPR036942">
    <property type="entry name" value="Beta-barrel_TonB_sf"/>
</dbReference>
<evidence type="ECO:0000256" key="2">
    <source>
        <dbReference type="ARBA" id="ARBA00023136"/>
    </source>
</evidence>
<protein>
    <submittedName>
        <fullName evidence="5">TonB-dependent receptor</fullName>
    </submittedName>
</protein>
<sequence length="110" mass="12555">MRHLALFQNVIRDRITTRLRTGSTTTSDTINNPGDITVQGLELQSEADMLRILSWRVPNWRWSVFGNGYYHFKMLDAGAPAAALSDKATRINQYELSIGTRWAFPRTNGR</sequence>
<comment type="subcellular location">
    <subcellularLocation>
        <location evidence="1">Cell outer membrane</location>
    </subcellularLocation>
</comment>
<feature type="domain" description="TonB-dependent receptor-like beta-barrel" evidence="4">
    <location>
        <begin position="4"/>
        <end position="104"/>
    </location>
</feature>
<organism evidence="5">
    <name type="scientific">Salmonella enterica subsp. enterica serovar Dessau</name>
    <dbReference type="NCBI Taxonomy" id="2564349"/>
    <lineage>
        <taxon>Bacteria</taxon>
        <taxon>Pseudomonadati</taxon>
        <taxon>Pseudomonadota</taxon>
        <taxon>Gammaproteobacteria</taxon>
        <taxon>Enterobacterales</taxon>
        <taxon>Enterobacteriaceae</taxon>
        <taxon>Salmonella</taxon>
    </lineage>
</organism>
<reference evidence="5" key="1">
    <citation type="submission" date="2019-09" db="EMBL/GenBank/DDBJ databases">
        <title>Characterization of Mobilized Colistin Resistance Gene mcr-9 Carrying Colisitin Resistant Salmonella enterica serotype Senftenberg ST14.</title>
        <authorList>
            <person name="Cha M.-H."/>
            <person name="Woo G.-J."/>
        </authorList>
    </citation>
    <scope>NUCLEOTIDE SEQUENCE</scope>
    <source>
        <strain evidence="5">KUFSE-SAL0043</strain>
    </source>
</reference>
<dbReference type="SUPFAM" id="SSF56935">
    <property type="entry name" value="Porins"/>
    <property type="match status" value="1"/>
</dbReference>
<keyword evidence="5" id="KW-0675">Receptor</keyword>
<dbReference type="Pfam" id="PF00593">
    <property type="entry name" value="TonB_dep_Rec_b-barrel"/>
    <property type="match status" value="1"/>
</dbReference>
<accession>A0A8E5IPQ6</accession>
<evidence type="ECO:0000256" key="1">
    <source>
        <dbReference type="ARBA" id="ARBA00004442"/>
    </source>
</evidence>
<proteinExistence type="predicted"/>
<keyword evidence="3" id="KW-0998">Cell outer membrane</keyword>
<keyword evidence="2" id="KW-0472">Membrane</keyword>
<evidence type="ECO:0000259" key="4">
    <source>
        <dbReference type="Pfam" id="PF00593"/>
    </source>
</evidence>
<name>A0A8E5IPQ6_SALET</name>
<evidence type="ECO:0000256" key="3">
    <source>
        <dbReference type="ARBA" id="ARBA00023237"/>
    </source>
</evidence>